<name>A0A6C0HR19_9ZZZZ</name>
<organism evidence="1">
    <name type="scientific">viral metagenome</name>
    <dbReference type="NCBI Taxonomy" id="1070528"/>
    <lineage>
        <taxon>unclassified sequences</taxon>
        <taxon>metagenomes</taxon>
        <taxon>organismal metagenomes</taxon>
    </lineage>
</organism>
<sequence>MSDKTLAKALDNAVLYNDSYFKRIGTKLKYL</sequence>
<dbReference type="EMBL" id="MN740003">
    <property type="protein sequence ID" value="QHT82787.1"/>
    <property type="molecule type" value="Genomic_DNA"/>
</dbReference>
<proteinExistence type="predicted"/>
<evidence type="ECO:0000313" key="1">
    <source>
        <dbReference type="EMBL" id="QHT82787.1"/>
    </source>
</evidence>
<dbReference type="AlphaFoldDB" id="A0A6C0HR19"/>
<accession>A0A6C0HR19</accession>
<reference evidence="1" key="1">
    <citation type="journal article" date="2020" name="Nature">
        <title>Giant virus diversity and host interactions through global metagenomics.</title>
        <authorList>
            <person name="Schulz F."/>
            <person name="Roux S."/>
            <person name="Paez-Espino D."/>
            <person name="Jungbluth S."/>
            <person name="Walsh D.A."/>
            <person name="Denef V.J."/>
            <person name="McMahon K.D."/>
            <person name="Konstantinidis K.T."/>
            <person name="Eloe-Fadrosh E.A."/>
            <person name="Kyrpides N.C."/>
            <person name="Woyke T."/>
        </authorList>
    </citation>
    <scope>NUCLEOTIDE SEQUENCE</scope>
    <source>
        <strain evidence="1">GVMAG-M-3300023184-165</strain>
    </source>
</reference>
<protein>
    <submittedName>
        <fullName evidence="1">Uncharacterized protein</fullName>
    </submittedName>
</protein>